<feature type="compositionally biased region" description="Basic and acidic residues" evidence="1">
    <location>
        <begin position="124"/>
        <end position="137"/>
    </location>
</feature>
<accession>A0A6V8MFV2</accession>
<dbReference type="SMART" id="SM01235">
    <property type="entry name" value="Haem_bd"/>
    <property type="match status" value="1"/>
</dbReference>
<evidence type="ECO:0000259" key="2">
    <source>
        <dbReference type="SMART" id="SM01235"/>
    </source>
</evidence>
<reference evidence="4" key="1">
    <citation type="submission" date="2020-06" db="EMBL/GenBank/DDBJ databases">
        <title>Draft genomic sequence of Geomonas sp. Red330.</title>
        <authorList>
            <person name="Itoh H."/>
            <person name="Zhenxing X."/>
            <person name="Ushijima N."/>
            <person name="Masuda Y."/>
            <person name="Shiratori Y."/>
            <person name="Senoo K."/>
        </authorList>
    </citation>
    <scope>NUCLEOTIDE SEQUENCE [LARGE SCALE GENOMIC DNA]</scope>
    <source>
        <strain evidence="4">Red330</strain>
    </source>
</reference>
<dbReference type="RefSeq" id="WP_183353711.1">
    <property type="nucleotide sequence ID" value="NZ_BLXX01000002.1"/>
</dbReference>
<proteinExistence type="predicted"/>
<dbReference type="EMBL" id="BLXX01000002">
    <property type="protein sequence ID" value="GFO58866.1"/>
    <property type="molecule type" value="Genomic_DNA"/>
</dbReference>
<feature type="compositionally biased region" description="Basic and acidic residues" evidence="1">
    <location>
        <begin position="102"/>
        <end position="111"/>
    </location>
</feature>
<protein>
    <recommendedName>
        <fullName evidence="2">Haem-binding domain-containing protein</fullName>
    </recommendedName>
</protein>
<comment type="caution">
    <text evidence="3">The sequence shown here is derived from an EMBL/GenBank/DDBJ whole genome shotgun (WGS) entry which is preliminary data.</text>
</comment>
<evidence type="ECO:0000313" key="3">
    <source>
        <dbReference type="EMBL" id="GFO58866.1"/>
    </source>
</evidence>
<sequence>MSKLTNNVLVVVLPVIALLFLIQVVPYGKSLGNPPVISEPIWDSAETRALAKRACFDCHSHETVRPRYSKFAPLSWLVQWDVERGRNELNFSDWRNGAREAERADKMREEISGGEMPPLPYRMAHPDARLSESERQQLIKGLGKTATGR</sequence>
<organism evidence="3 4">
    <name type="scientific">Geomonas silvestris</name>
    <dbReference type="NCBI Taxonomy" id="2740184"/>
    <lineage>
        <taxon>Bacteria</taxon>
        <taxon>Pseudomonadati</taxon>
        <taxon>Thermodesulfobacteriota</taxon>
        <taxon>Desulfuromonadia</taxon>
        <taxon>Geobacterales</taxon>
        <taxon>Geobacteraceae</taxon>
        <taxon>Geomonas</taxon>
    </lineage>
</organism>
<evidence type="ECO:0000256" key="1">
    <source>
        <dbReference type="SAM" id="MobiDB-lite"/>
    </source>
</evidence>
<feature type="domain" description="Haem-binding" evidence="2">
    <location>
        <begin position="16"/>
        <end position="146"/>
    </location>
</feature>
<keyword evidence="4" id="KW-1185">Reference proteome</keyword>
<feature type="region of interest" description="Disordered" evidence="1">
    <location>
        <begin position="102"/>
        <end position="149"/>
    </location>
</feature>
<dbReference type="AlphaFoldDB" id="A0A6V8MFV2"/>
<dbReference type="InterPro" id="IPR025992">
    <property type="entry name" value="Haem-bd"/>
</dbReference>
<gene>
    <name evidence="3" type="ORF">GMST_11910</name>
</gene>
<name>A0A6V8MFV2_9BACT</name>
<evidence type="ECO:0000313" key="4">
    <source>
        <dbReference type="Proteomes" id="UP000556026"/>
    </source>
</evidence>
<dbReference type="Proteomes" id="UP000556026">
    <property type="component" value="Unassembled WGS sequence"/>
</dbReference>
<dbReference type="Pfam" id="PF14376">
    <property type="entry name" value="Haem_bd"/>
    <property type="match status" value="1"/>
</dbReference>